<dbReference type="AlphaFoldDB" id="A0A929BEK0"/>
<sequence>MTKRDELRVLKALQGLEYPATAERILDYAQTRDVDAQTLRALSALPEGEYGSAAEVEQAVPQRPEQAG</sequence>
<gene>
    <name evidence="1" type="ORF">IQ251_16470</name>
</gene>
<comment type="caution">
    <text evidence="1">The sequence shown here is derived from an EMBL/GenBank/DDBJ whole genome shotgun (WGS) entry which is preliminary data.</text>
</comment>
<keyword evidence="2" id="KW-1185">Reference proteome</keyword>
<dbReference type="InterPro" id="IPR021527">
    <property type="entry name" value="DUF2795"/>
</dbReference>
<dbReference type="Proteomes" id="UP000598360">
    <property type="component" value="Unassembled WGS sequence"/>
</dbReference>
<organism evidence="1 2">
    <name type="scientific">Saccharopolyspora montiporae</name>
    <dbReference type="NCBI Taxonomy" id="2781240"/>
    <lineage>
        <taxon>Bacteria</taxon>
        <taxon>Bacillati</taxon>
        <taxon>Actinomycetota</taxon>
        <taxon>Actinomycetes</taxon>
        <taxon>Pseudonocardiales</taxon>
        <taxon>Pseudonocardiaceae</taxon>
        <taxon>Saccharopolyspora</taxon>
    </lineage>
</organism>
<proteinExistence type="predicted"/>
<protein>
    <submittedName>
        <fullName evidence="1">DUF2795 domain-containing protein</fullName>
    </submittedName>
</protein>
<evidence type="ECO:0000313" key="2">
    <source>
        <dbReference type="Proteomes" id="UP000598360"/>
    </source>
</evidence>
<evidence type="ECO:0000313" key="1">
    <source>
        <dbReference type="EMBL" id="MBE9376047.1"/>
    </source>
</evidence>
<name>A0A929BEK0_9PSEU</name>
<dbReference type="RefSeq" id="WP_193929483.1">
    <property type="nucleotide sequence ID" value="NZ_JADEYC010000030.1"/>
</dbReference>
<accession>A0A929BEK0</accession>
<dbReference type="Pfam" id="PF11387">
    <property type="entry name" value="DUF2795"/>
    <property type="match status" value="1"/>
</dbReference>
<dbReference type="EMBL" id="JADEYC010000030">
    <property type="protein sequence ID" value="MBE9376047.1"/>
    <property type="molecule type" value="Genomic_DNA"/>
</dbReference>
<reference evidence="1" key="1">
    <citation type="submission" date="2020-10" db="EMBL/GenBank/DDBJ databases">
        <title>Diversity and distribution of actinomycetes associated with coral in the coast of Hainan.</title>
        <authorList>
            <person name="Li F."/>
        </authorList>
    </citation>
    <scope>NUCLEOTIDE SEQUENCE</scope>
    <source>
        <strain evidence="1">HNM0983</strain>
    </source>
</reference>